<dbReference type="Proteomes" id="UP001172673">
    <property type="component" value="Unassembled WGS sequence"/>
</dbReference>
<evidence type="ECO:0000313" key="3">
    <source>
        <dbReference type="Proteomes" id="UP001172673"/>
    </source>
</evidence>
<dbReference type="InterPro" id="IPR021833">
    <property type="entry name" value="DUF3425"/>
</dbReference>
<dbReference type="PANTHER" id="PTHR38116:SF9">
    <property type="entry name" value="BZIP DOMAIN-CONTAINING PROTEIN"/>
    <property type="match status" value="1"/>
</dbReference>
<sequence length="352" mass="38603">MSGSQNDRTLASQVPEHDQDPVERRRILNILAQRRYSNSGQPLAGAFDMPGPSENPPSQIGSLAQYMEESFSPSSNTNPLSTLDRHAPPHSSSDIQASYYHRLGIGTTLGDSLLLPAFQQGTRRLSLEPADHGPAAPSFFLGQNSTHTFLPGASPGPSVRGALSLSYNAQLGPAPASPFADYAISMPGLSVICAKVNLFNHIVGPGFSLDIWDPRALSPICLGAPTRPCPANFQPTPLQRSIQHHAIIDVFPWPLFRDRFLYTMSLPKELRPRIAQDDMPIVTLQVMSAAKDIEGGIRVWGSNAFLAENWEVGQTFYSKFWWAIDASIVRSSNQHRARRGEGQLRFEFSDAT</sequence>
<keyword evidence="3" id="KW-1185">Reference proteome</keyword>
<feature type="compositionally biased region" description="Basic and acidic residues" evidence="1">
    <location>
        <begin position="15"/>
        <end position="24"/>
    </location>
</feature>
<gene>
    <name evidence="2" type="ORF">H2200_010542</name>
</gene>
<proteinExistence type="predicted"/>
<organism evidence="2 3">
    <name type="scientific">Cladophialophora chaetospira</name>
    <dbReference type="NCBI Taxonomy" id="386627"/>
    <lineage>
        <taxon>Eukaryota</taxon>
        <taxon>Fungi</taxon>
        <taxon>Dikarya</taxon>
        <taxon>Ascomycota</taxon>
        <taxon>Pezizomycotina</taxon>
        <taxon>Eurotiomycetes</taxon>
        <taxon>Chaetothyriomycetidae</taxon>
        <taxon>Chaetothyriales</taxon>
        <taxon>Herpotrichiellaceae</taxon>
        <taxon>Cladophialophora</taxon>
    </lineage>
</organism>
<feature type="compositionally biased region" description="Polar residues" evidence="1">
    <location>
        <begin position="1"/>
        <end position="12"/>
    </location>
</feature>
<name>A0AA39CEF0_9EURO</name>
<dbReference type="PANTHER" id="PTHR38116">
    <property type="entry name" value="CHROMOSOME 7, WHOLE GENOME SHOTGUN SEQUENCE"/>
    <property type="match status" value="1"/>
</dbReference>
<dbReference type="EMBL" id="JAPDRK010000017">
    <property type="protein sequence ID" value="KAJ9605152.1"/>
    <property type="molecule type" value="Genomic_DNA"/>
</dbReference>
<reference evidence="2" key="1">
    <citation type="submission" date="2022-10" db="EMBL/GenBank/DDBJ databases">
        <title>Culturing micro-colonial fungi from biological soil crusts in the Mojave desert and describing Neophaeococcomyces mojavensis, and introducing the new genera and species Taxawa tesnikishii.</title>
        <authorList>
            <person name="Kurbessoian T."/>
            <person name="Stajich J.E."/>
        </authorList>
    </citation>
    <scope>NUCLEOTIDE SEQUENCE</scope>
    <source>
        <strain evidence="2">TK_41</strain>
    </source>
</reference>
<comment type="caution">
    <text evidence="2">The sequence shown here is derived from an EMBL/GenBank/DDBJ whole genome shotgun (WGS) entry which is preliminary data.</text>
</comment>
<evidence type="ECO:0000313" key="2">
    <source>
        <dbReference type="EMBL" id="KAJ9605152.1"/>
    </source>
</evidence>
<evidence type="ECO:0000256" key="1">
    <source>
        <dbReference type="SAM" id="MobiDB-lite"/>
    </source>
</evidence>
<feature type="region of interest" description="Disordered" evidence="1">
    <location>
        <begin position="39"/>
        <end position="93"/>
    </location>
</feature>
<feature type="compositionally biased region" description="Polar residues" evidence="1">
    <location>
        <begin position="71"/>
        <end position="81"/>
    </location>
</feature>
<protein>
    <submittedName>
        <fullName evidence="2">Uncharacterized protein</fullName>
    </submittedName>
</protein>
<dbReference type="Pfam" id="PF11905">
    <property type="entry name" value="DUF3425"/>
    <property type="match status" value="1"/>
</dbReference>
<feature type="region of interest" description="Disordered" evidence="1">
    <location>
        <begin position="1"/>
        <end position="24"/>
    </location>
</feature>
<accession>A0AA39CEF0</accession>
<dbReference type="AlphaFoldDB" id="A0AA39CEF0"/>